<proteinExistence type="predicted"/>
<reference evidence="2" key="1">
    <citation type="submission" date="2022-11" db="UniProtKB">
        <authorList>
            <consortium name="WormBaseParasite"/>
        </authorList>
    </citation>
    <scope>IDENTIFICATION</scope>
</reference>
<name>A0AC34GIM7_9BILA</name>
<protein>
    <submittedName>
        <fullName evidence="2">Uncharacterized protein</fullName>
    </submittedName>
</protein>
<evidence type="ECO:0000313" key="2">
    <source>
        <dbReference type="WBParaSite" id="ES5_v2.g29467.t1"/>
    </source>
</evidence>
<dbReference type="Proteomes" id="UP000887579">
    <property type="component" value="Unplaced"/>
</dbReference>
<accession>A0AC34GIM7</accession>
<evidence type="ECO:0000313" key="1">
    <source>
        <dbReference type="Proteomes" id="UP000887579"/>
    </source>
</evidence>
<dbReference type="WBParaSite" id="ES5_v2.g29467.t1">
    <property type="protein sequence ID" value="ES5_v2.g29467.t1"/>
    <property type="gene ID" value="ES5_v2.g29467"/>
</dbReference>
<sequence length="203" mass="22934">MAQFFSFGFATIGTYQKYVRSLLVDGNYEAVRIRLQQERDSFNITNKYLPAPQPELPLSSSTQHAPVQSNESPQPEMTSPMPSACYEPALLIIPEQQAPPAAPQYGQNQAMQRPTALEQQPQVFGQQIFPRSIERPHQEVAPAVVVPNIPIPQAQLLFPAPQQEQSPFQLYRPQQDMARQQASQIQRQMLQASSSDYEQPEEL</sequence>
<organism evidence="1 2">
    <name type="scientific">Panagrolaimus sp. ES5</name>
    <dbReference type="NCBI Taxonomy" id="591445"/>
    <lineage>
        <taxon>Eukaryota</taxon>
        <taxon>Metazoa</taxon>
        <taxon>Ecdysozoa</taxon>
        <taxon>Nematoda</taxon>
        <taxon>Chromadorea</taxon>
        <taxon>Rhabditida</taxon>
        <taxon>Tylenchina</taxon>
        <taxon>Panagrolaimomorpha</taxon>
        <taxon>Panagrolaimoidea</taxon>
        <taxon>Panagrolaimidae</taxon>
        <taxon>Panagrolaimus</taxon>
    </lineage>
</organism>